<dbReference type="OrthoDB" id="5119659at2"/>
<reference evidence="2 3" key="1">
    <citation type="submission" date="2019-06" db="EMBL/GenBank/DDBJ databases">
        <title>Sequencing the genomes of 1000 actinobacteria strains.</title>
        <authorList>
            <person name="Klenk H.-P."/>
        </authorList>
    </citation>
    <scope>NUCLEOTIDE SEQUENCE [LARGE SCALE GENOMIC DNA]</scope>
    <source>
        <strain evidence="2 3">DSM 21947</strain>
    </source>
</reference>
<keyword evidence="1" id="KW-1133">Transmembrane helix</keyword>
<protein>
    <submittedName>
        <fullName evidence="2">Pilin/secretion family protein with methylation motif</fullName>
    </submittedName>
</protein>
<dbReference type="EMBL" id="VFRA01000001">
    <property type="protein sequence ID" value="TQO20397.1"/>
    <property type="molecule type" value="Genomic_DNA"/>
</dbReference>
<organism evidence="2 3">
    <name type="scientific">Rhodoglobus vestalii</name>
    <dbReference type="NCBI Taxonomy" id="193384"/>
    <lineage>
        <taxon>Bacteria</taxon>
        <taxon>Bacillati</taxon>
        <taxon>Actinomycetota</taxon>
        <taxon>Actinomycetes</taxon>
        <taxon>Micrococcales</taxon>
        <taxon>Microbacteriaceae</taxon>
        <taxon>Rhodoglobus</taxon>
    </lineage>
</organism>
<gene>
    <name evidence="2" type="ORF">FB472_2029</name>
</gene>
<name>A0A8H2K7P3_9MICO</name>
<evidence type="ECO:0000256" key="1">
    <source>
        <dbReference type="SAM" id="Phobius"/>
    </source>
</evidence>
<dbReference type="AlphaFoldDB" id="A0A8H2K7P3"/>
<keyword evidence="1" id="KW-0472">Membrane</keyword>
<keyword evidence="1" id="KW-0812">Transmembrane</keyword>
<dbReference type="RefSeq" id="WP_141990745.1">
    <property type="nucleotide sequence ID" value="NZ_VFRA01000001.1"/>
</dbReference>
<accession>A0A8H2K7P3</accession>
<dbReference type="Proteomes" id="UP000316560">
    <property type="component" value="Unassembled WGS sequence"/>
</dbReference>
<sequence>MVEHSTESEDPDDSGFTLTELIVSVGVFTLFMAMMVSTVVVLSHGATRTQLVGQSTNSAITMFGALDRQVRYSDAINYPGAGVSGNRYVEFRTPAESTVSQVIPLCTQWKFDPTASTISSRSWNDTPSSTATPWVLRISNVIDDQTASDPYPFRLMPAGTTGSALQQLDVKLHAGNEARDEGVEFTSSFVARNSSIRSESNADFNADQVSDTPVCVRAGSRA</sequence>
<evidence type="ECO:0000313" key="2">
    <source>
        <dbReference type="EMBL" id="TQO20397.1"/>
    </source>
</evidence>
<evidence type="ECO:0000313" key="3">
    <source>
        <dbReference type="Proteomes" id="UP000316560"/>
    </source>
</evidence>
<dbReference type="InterPro" id="IPR012902">
    <property type="entry name" value="N_methyl_site"/>
</dbReference>
<proteinExistence type="predicted"/>
<comment type="caution">
    <text evidence="2">The sequence shown here is derived from an EMBL/GenBank/DDBJ whole genome shotgun (WGS) entry which is preliminary data.</text>
</comment>
<feature type="transmembrane region" description="Helical" evidence="1">
    <location>
        <begin position="21"/>
        <end position="42"/>
    </location>
</feature>
<keyword evidence="3" id="KW-1185">Reference proteome</keyword>
<dbReference type="Pfam" id="PF07963">
    <property type="entry name" value="N_methyl"/>
    <property type="match status" value="1"/>
</dbReference>